<dbReference type="SUPFAM" id="SSF53098">
    <property type="entry name" value="Ribonuclease H-like"/>
    <property type="match status" value="1"/>
</dbReference>
<dbReference type="PANTHER" id="PTHR46889:SF4">
    <property type="entry name" value="TRANSPOSASE INSO FOR INSERTION SEQUENCE ELEMENT IS911B-RELATED"/>
    <property type="match status" value="1"/>
</dbReference>
<comment type="caution">
    <text evidence="2">The sequence shown here is derived from an EMBL/GenBank/DDBJ whole genome shotgun (WGS) entry which is preliminary data.</text>
</comment>
<feature type="domain" description="Integrase catalytic" evidence="1">
    <location>
        <begin position="16"/>
        <end position="78"/>
    </location>
</feature>
<dbReference type="EMBL" id="JBHMAS010000083">
    <property type="protein sequence ID" value="MFB9784080.1"/>
    <property type="molecule type" value="Genomic_DNA"/>
</dbReference>
<dbReference type="Pfam" id="PF13683">
    <property type="entry name" value="rve_3"/>
    <property type="match status" value="1"/>
</dbReference>
<evidence type="ECO:0000313" key="2">
    <source>
        <dbReference type="EMBL" id="MFB9784080.1"/>
    </source>
</evidence>
<dbReference type="InterPro" id="IPR012337">
    <property type="entry name" value="RNaseH-like_sf"/>
</dbReference>
<dbReference type="RefSeq" id="WP_256932022.1">
    <property type="nucleotide sequence ID" value="NZ_JBHMAS010000083.1"/>
</dbReference>
<accession>A0ABV5XNM0</accession>
<proteinExistence type="predicted"/>
<dbReference type="InterPro" id="IPR001584">
    <property type="entry name" value="Integrase_cat-core"/>
</dbReference>
<name>A0ABV5XNM0_9NOCA</name>
<reference evidence="2 3" key="1">
    <citation type="submission" date="2024-09" db="EMBL/GenBank/DDBJ databases">
        <authorList>
            <person name="Sun Q."/>
            <person name="Mori K."/>
        </authorList>
    </citation>
    <scope>NUCLEOTIDE SEQUENCE [LARGE SCALE GENOMIC DNA]</scope>
    <source>
        <strain evidence="2 3">JCM 11411</strain>
    </source>
</reference>
<dbReference type="Proteomes" id="UP001589587">
    <property type="component" value="Unassembled WGS sequence"/>
</dbReference>
<dbReference type="PANTHER" id="PTHR46889">
    <property type="entry name" value="TRANSPOSASE INSF FOR INSERTION SEQUENCE IS3B-RELATED"/>
    <property type="match status" value="1"/>
</dbReference>
<keyword evidence="3" id="KW-1185">Reference proteome</keyword>
<sequence length="95" mass="10979">MQGFGENLRRWGLLESFGTVGDCFDNAVMEAFWGRLQTELLNTKKWSTTLELTAAMADHIDNFHNGERRHSYLGNISPIEYEKLWADIQPYPQLS</sequence>
<organism evidence="2 3">
    <name type="scientific">Rhodococcus baikonurensis</name>
    <dbReference type="NCBI Taxonomy" id="172041"/>
    <lineage>
        <taxon>Bacteria</taxon>
        <taxon>Bacillati</taxon>
        <taxon>Actinomycetota</taxon>
        <taxon>Actinomycetes</taxon>
        <taxon>Mycobacteriales</taxon>
        <taxon>Nocardiaceae</taxon>
        <taxon>Rhodococcus</taxon>
        <taxon>Rhodococcus erythropolis group</taxon>
    </lineage>
</organism>
<evidence type="ECO:0000313" key="3">
    <source>
        <dbReference type="Proteomes" id="UP001589587"/>
    </source>
</evidence>
<gene>
    <name evidence="2" type="ORF">ACFFQ6_30735</name>
</gene>
<protein>
    <submittedName>
        <fullName evidence="2">IS3 family transposase</fullName>
    </submittedName>
</protein>
<dbReference type="InterPro" id="IPR050900">
    <property type="entry name" value="Transposase_IS3/IS150/IS904"/>
</dbReference>
<evidence type="ECO:0000259" key="1">
    <source>
        <dbReference type="Pfam" id="PF13683"/>
    </source>
</evidence>